<keyword evidence="3" id="KW-0677">Repeat</keyword>
<proteinExistence type="predicted"/>
<dbReference type="FunFam" id="1.25.40.10:FF:000633">
    <property type="entry name" value="Pre-mRNA splicing factor (Prp24), putative"/>
    <property type="match status" value="1"/>
</dbReference>
<evidence type="ECO:0000256" key="9">
    <source>
        <dbReference type="PROSITE-ProRule" id="PRU00176"/>
    </source>
</evidence>
<feature type="domain" description="RRM" evidence="11">
    <location>
        <begin position="824"/>
        <end position="898"/>
    </location>
</feature>
<dbReference type="CDD" id="cd00590">
    <property type="entry name" value="RRM_SF"/>
    <property type="match status" value="1"/>
</dbReference>
<feature type="compositionally biased region" description="Polar residues" evidence="10">
    <location>
        <begin position="1098"/>
        <end position="1107"/>
    </location>
</feature>
<dbReference type="InterPro" id="IPR012677">
    <property type="entry name" value="Nucleotide-bd_a/b_plait_sf"/>
</dbReference>
<evidence type="ECO:0000256" key="7">
    <source>
        <dbReference type="ARBA" id="ARBA00093374"/>
    </source>
</evidence>
<dbReference type="FunFam" id="3.30.70.330:FF:000365">
    <property type="entry name" value="U4/U6 snRNA-associated-splicing factor PRP24"/>
    <property type="match status" value="1"/>
</dbReference>
<dbReference type="Pfam" id="PF16842">
    <property type="entry name" value="RRM_occluded"/>
    <property type="match status" value="1"/>
</dbReference>
<dbReference type="GO" id="GO:0008380">
    <property type="term" value="P:RNA splicing"/>
    <property type="evidence" value="ECO:0007669"/>
    <property type="project" value="UniProtKB-KW"/>
</dbReference>
<dbReference type="InterPro" id="IPR031766">
    <property type="entry name" value="RRM_occluded"/>
</dbReference>
<accession>A0A232M150</accession>
<keyword evidence="5" id="KW-0508">mRNA splicing</keyword>
<dbReference type="GO" id="GO:0005688">
    <property type="term" value="C:U6 snRNP"/>
    <property type="evidence" value="ECO:0007669"/>
    <property type="project" value="UniProtKB-ARBA"/>
</dbReference>
<protein>
    <recommendedName>
        <fullName evidence="8">U4/U6 snRNA-associated-splicing factor PRP24</fullName>
    </recommendedName>
</protein>
<feature type="region of interest" description="Disordered" evidence="10">
    <location>
        <begin position="1"/>
        <end position="163"/>
    </location>
</feature>
<feature type="region of interest" description="Disordered" evidence="10">
    <location>
        <begin position="1088"/>
        <end position="1107"/>
    </location>
</feature>
<keyword evidence="6" id="KW-0539">Nucleus</keyword>
<keyword evidence="13" id="KW-1185">Reference proteome</keyword>
<evidence type="ECO:0000313" key="12">
    <source>
        <dbReference type="EMBL" id="OXV09827.1"/>
    </source>
</evidence>
<dbReference type="FunFam" id="1.25.40.10:FF:000632">
    <property type="entry name" value="Pre-mRNA splicing factor (Prp24), putative"/>
    <property type="match status" value="1"/>
</dbReference>
<evidence type="ECO:0000256" key="10">
    <source>
        <dbReference type="SAM" id="MobiDB-lite"/>
    </source>
</evidence>
<feature type="compositionally biased region" description="Polar residues" evidence="10">
    <location>
        <begin position="1"/>
        <end position="40"/>
    </location>
</feature>
<dbReference type="SUPFAM" id="SSF54928">
    <property type="entry name" value="RNA-binding domain, RBD"/>
    <property type="match status" value="4"/>
</dbReference>
<dbReference type="SUPFAM" id="SSF48452">
    <property type="entry name" value="TPR-like"/>
    <property type="match status" value="1"/>
</dbReference>
<feature type="domain" description="RRM" evidence="11">
    <location>
        <begin position="1118"/>
        <end position="1191"/>
    </location>
</feature>
<comment type="function">
    <text evidence="7">Functions as a recycling factor of the spliceosome, a machinery that forms on each precursor-messenger RNA (pre-mRNA) and catalyzes the removal of introns. Chaperones the re-annealing of U4 and U6 snRNAs (small nuclear RNAs) released from previous rounds of splicing, an initial step in reforming the U4/U6-U5 tri-snRNP (small nuclear ribonucleoprotein) that can reassemble into another spliceosome complex; this step involves binding U6 and facilitating the unwinding of the U6 internal stem loop, followed by base-pairing of U6 to U4.</text>
</comment>
<dbReference type="OrthoDB" id="360390at2759"/>
<evidence type="ECO:0000259" key="11">
    <source>
        <dbReference type="PROSITE" id="PS50102"/>
    </source>
</evidence>
<organism evidence="12 13">
    <name type="scientific">Elaphomyces granulatus</name>
    <dbReference type="NCBI Taxonomy" id="519963"/>
    <lineage>
        <taxon>Eukaryota</taxon>
        <taxon>Fungi</taxon>
        <taxon>Dikarya</taxon>
        <taxon>Ascomycota</taxon>
        <taxon>Pezizomycotina</taxon>
        <taxon>Eurotiomycetes</taxon>
        <taxon>Eurotiomycetidae</taxon>
        <taxon>Eurotiales</taxon>
        <taxon>Elaphomycetaceae</taxon>
        <taxon>Elaphomyces</taxon>
    </lineage>
</organism>
<evidence type="ECO:0000256" key="6">
    <source>
        <dbReference type="ARBA" id="ARBA00023242"/>
    </source>
</evidence>
<dbReference type="SMART" id="SM00360">
    <property type="entry name" value="RRM"/>
    <property type="match status" value="4"/>
</dbReference>
<dbReference type="InterPro" id="IPR000504">
    <property type="entry name" value="RRM_dom"/>
</dbReference>
<evidence type="ECO:0000256" key="5">
    <source>
        <dbReference type="ARBA" id="ARBA00023187"/>
    </source>
</evidence>
<comment type="caution">
    <text evidence="12">The sequence shown here is derived from an EMBL/GenBank/DDBJ whole genome shotgun (WGS) entry which is preliminary data.</text>
</comment>
<feature type="compositionally biased region" description="Polar residues" evidence="10">
    <location>
        <begin position="121"/>
        <end position="131"/>
    </location>
</feature>
<dbReference type="FunFam" id="3.30.70.330:FF:000588">
    <property type="entry name" value="Pre-mRNA splicing factor (Prp24), putative"/>
    <property type="match status" value="1"/>
</dbReference>
<feature type="compositionally biased region" description="Pro residues" evidence="10">
    <location>
        <begin position="73"/>
        <end position="83"/>
    </location>
</feature>
<name>A0A232M150_9EURO</name>
<evidence type="ECO:0000313" key="13">
    <source>
        <dbReference type="Proteomes" id="UP000243515"/>
    </source>
</evidence>
<dbReference type="CDD" id="cd12296">
    <property type="entry name" value="RRM1_Prp24"/>
    <property type="match status" value="1"/>
</dbReference>
<keyword evidence="4 9" id="KW-0694">RNA-binding</keyword>
<dbReference type="FunFam" id="3.30.70.330:FF:000711">
    <property type="entry name" value="Pre-mRNA splicing factor (Prp24), putative"/>
    <property type="match status" value="1"/>
</dbReference>
<comment type="subcellular location">
    <subcellularLocation>
        <location evidence="1">Nucleus</location>
    </subcellularLocation>
</comment>
<dbReference type="GO" id="GO:0006397">
    <property type="term" value="P:mRNA processing"/>
    <property type="evidence" value="ECO:0007669"/>
    <property type="project" value="UniProtKB-KW"/>
</dbReference>
<feature type="domain" description="RRM" evidence="11">
    <location>
        <begin position="997"/>
        <end position="1073"/>
    </location>
</feature>
<dbReference type="InterPro" id="IPR035979">
    <property type="entry name" value="RBD_domain_sf"/>
</dbReference>
<dbReference type="InterPro" id="IPR003107">
    <property type="entry name" value="HAT"/>
</dbReference>
<evidence type="ECO:0000256" key="2">
    <source>
        <dbReference type="ARBA" id="ARBA00022664"/>
    </source>
</evidence>
<dbReference type="GO" id="GO:0003723">
    <property type="term" value="F:RNA binding"/>
    <property type="evidence" value="ECO:0007669"/>
    <property type="project" value="UniProtKB-UniRule"/>
</dbReference>
<dbReference type="CDD" id="cd12299">
    <property type="entry name" value="RRM4_Prp24"/>
    <property type="match status" value="1"/>
</dbReference>
<evidence type="ECO:0000256" key="8">
    <source>
        <dbReference type="ARBA" id="ARBA00093627"/>
    </source>
</evidence>
<evidence type="ECO:0000256" key="4">
    <source>
        <dbReference type="ARBA" id="ARBA00022884"/>
    </source>
</evidence>
<evidence type="ECO:0000256" key="1">
    <source>
        <dbReference type="ARBA" id="ARBA00004123"/>
    </source>
</evidence>
<dbReference type="PANTHER" id="PTHR24012">
    <property type="entry name" value="RNA BINDING PROTEIN"/>
    <property type="match status" value="1"/>
</dbReference>
<dbReference type="Gene3D" id="1.25.40.10">
    <property type="entry name" value="Tetratricopeptide repeat domain"/>
    <property type="match status" value="2"/>
</dbReference>
<dbReference type="InterPro" id="IPR034397">
    <property type="entry name" value="Prp24_RRM1"/>
</dbReference>
<feature type="domain" description="RRM" evidence="11">
    <location>
        <begin position="899"/>
        <end position="983"/>
    </location>
</feature>
<dbReference type="PROSITE" id="PS50102">
    <property type="entry name" value="RRM"/>
    <property type="match status" value="4"/>
</dbReference>
<dbReference type="Gene3D" id="3.30.70.330">
    <property type="match status" value="4"/>
</dbReference>
<feature type="region of interest" description="Disordered" evidence="10">
    <location>
        <begin position="777"/>
        <end position="822"/>
    </location>
</feature>
<feature type="region of interest" description="Disordered" evidence="10">
    <location>
        <begin position="1226"/>
        <end position="1269"/>
    </location>
</feature>
<evidence type="ECO:0000256" key="3">
    <source>
        <dbReference type="ARBA" id="ARBA00022737"/>
    </source>
</evidence>
<gene>
    <name evidence="12" type="ORF">Egran_02410</name>
</gene>
<feature type="compositionally biased region" description="Polar residues" evidence="10">
    <location>
        <begin position="48"/>
        <end position="60"/>
    </location>
</feature>
<dbReference type="Pfam" id="PF00076">
    <property type="entry name" value="RRM_1"/>
    <property type="match status" value="3"/>
</dbReference>
<keyword evidence="2" id="KW-0507">mRNA processing</keyword>
<reference evidence="12 13" key="1">
    <citation type="journal article" date="2015" name="Environ. Microbiol.">
        <title>Metagenome sequence of Elaphomyces granulatus from sporocarp tissue reveals Ascomycota ectomycorrhizal fingerprints of genome expansion and a Proteobacteria-rich microbiome.</title>
        <authorList>
            <person name="Quandt C.A."/>
            <person name="Kohler A."/>
            <person name="Hesse C.N."/>
            <person name="Sharpton T.J."/>
            <person name="Martin F."/>
            <person name="Spatafora J.W."/>
        </authorList>
    </citation>
    <scope>NUCLEOTIDE SEQUENCE [LARGE SCALE GENOMIC DNA]</scope>
    <source>
        <strain evidence="12 13">OSC145934</strain>
    </source>
</reference>
<feature type="compositionally biased region" description="Polar residues" evidence="10">
    <location>
        <begin position="138"/>
        <end position="147"/>
    </location>
</feature>
<dbReference type="EMBL" id="NPHW01003301">
    <property type="protein sequence ID" value="OXV09827.1"/>
    <property type="molecule type" value="Genomic_DNA"/>
</dbReference>
<dbReference type="Proteomes" id="UP000243515">
    <property type="component" value="Unassembled WGS sequence"/>
</dbReference>
<dbReference type="InterPro" id="IPR011990">
    <property type="entry name" value="TPR-like_helical_dom_sf"/>
</dbReference>
<dbReference type="SMART" id="SM00386">
    <property type="entry name" value="HAT"/>
    <property type="match status" value="3"/>
</dbReference>
<sequence>MDINSLLSPQESATQSRQSTATQAPLSIASPTPTPNVSSHKTIRRTRSGSARQGMTSSPLAQHVFASSRLPDQSPPTMSPPNGPNRAGGSGTPPVNDLPQPPPRQPSTPGIDTLAGLASLQHHQLQRSSLRTAEPYESQLSPPTLYSNAPPIPRNTPTPRSSFDLAMSEASRDTLKRNYADSSLAADAQQLATQLATRIQEYPHAYEAHVQFIQLLHAGFMNHVYPPHTPDKHGDPQKYDLLKDLRSAREEMDRLFAVGEDLWADWIQDESMLARTVEERIAVMELCRRAVEEEYGSAKLWAIFGEWMLYLYYAATGESSQSQWSEEDRLVGREVFSWQSVVEVWQKGAEATRWRINDSNRIWDRLLELSVQDLARASSAERVAQTRALFEGRLQTPHATWDQTFQLFSGFISTYYNAKYEDIMADTVARASETKAKYNMREELERRLQRTVDSGDRDQEWSVFSEYIEWETSRNRRKGLFSFDLVNAVYQRATLRFSFVAKLWEDYITFITDESMRLATTPSAVPTLERATRHCPWSGSLWSQYLLSSEREGQSFSKIADIKHKATCTGLLDAGGMEEVLKVHTAWCSYLRRRAFLPDSTDEDLDVAEVGIRSAIESVQELGEKKCGKSYQGDPMFRLERIYIRYLSERGSWDSARETFKSLVSRRGGGSEFWLTYYFWELLSWSRFVQGEATADAARRTSNPSYATAVLKQAIKRRDLDCPDKIMTTYITHCEDFEDSDELQIAMIETHKAQKAIDRKKEKDALAAQTIKLESASQHENGVSISKRKREDETTDINGVSTKKARSEDAISDQTSAKRDRENATVYVKNLPKSFSEVRVRQFFRDCGTINSLKLLTPDDDSVSALIEFDSKEDAIVAQTRDRKVVDEHIIEVQIGSGSTLYVANFPRTADEAYIRGIFSEACRLSFQFGEVVDVRFPSLKYNTRRRFCYVQFLSASAARAATRLDGMTVGDDLHLVVQISDPSQKRERSGPVYEEREIHVSNLHWKATESDLQVLFSQYGKVEVARIPTKVDGGSKGFGFVVFSSKEEANAALEMDQKDFRSRPLHVKLSTPTGPKRQATTIVSRVGKSPSVEPNGVSPSSSWASELSHTAGPRAARTLGLMNIPDTINDTRIRSIVESFGSIVKIILRPDHQGAIVEFADVNDAGRASLELEGYEIATGKKIHVGSASEMMRQHAEHKTDRIQVGKQKDKTPMLIQPAVIKRPAQPGTRAGRRGAFGLKRGGGPTATHQDHRLEARNTGATAEHEKVTKTNDDFRAMIQRSAQ</sequence>